<keyword evidence="2 3" id="KW-0833">Ubl conjugation pathway</keyword>
<comment type="caution">
    <text evidence="6">The sequence shown here is derived from an EMBL/GenBank/DDBJ whole genome shotgun (WGS) entry which is preliminary data.</text>
</comment>
<dbReference type="AlphaFoldDB" id="A0A9W8KXU1"/>
<dbReference type="EMBL" id="JANBTW010000018">
    <property type="protein sequence ID" value="KAJ2678758.1"/>
    <property type="molecule type" value="Genomic_DNA"/>
</dbReference>
<comment type="similarity">
    <text evidence="1 3">Belongs to the SKP1 family.</text>
</comment>
<dbReference type="InterPro" id="IPR036296">
    <property type="entry name" value="SKP1-like_dim_sf"/>
</dbReference>
<evidence type="ECO:0000259" key="5">
    <source>
        <dbReference type="Pfam" id="PF03931"/>
    </source>
</evidence>
<protein>
    <recommendedName>
        <fullName evidence="3">E3 ubiquitin ligase complex SCF subunit</fullName>
    </recommendedName>
</protein>
<dbReference type="SUPFAM" id="SSF54695">
    <property type="entry name" value="POZ domain"/>
    <property type="match status" value="1"/>
</dbReference>
<dbReference type="Pfam" id="PF03931">
    <property type="entry name" value="Skp1_POZ"/>
    <property type="match status" value="1"/>
</dbReference>
<evidence type="ECO:0000313" key="6">
    <source>
        <dbReference type="EMBL" id="KAJ2678758.1"/>
    </source>
</evidence>
<name>A0A9W8KXU1_9FUNG</name>
<organism evidence="6 7">
    <name type="scientific">Coemansia spiralis</name>
    <dbReference type="NCBI Taxonomy" id="417178"/>
    <lineage>
        <taxon>Eukaryota</taxon>
        <taxon>Fungi</taxon>
        <taxon>Fungi incertae sedis</taxon>
        <taxon>Zoopagomycota</taxon>
        <taxon>Kickxellomycotina</taxon>
        <taxon>Kickxellomycetes</taxon>
        <taxon>Kickxellales</taxon>
        <taxon>Kickxellaceae</taxon>
        <taxon>Coemansia</taxon>
    </lineage>
</organism>
<dbReference type="CDD" id="cd18322">
    <property type="entry name" value="BTB_POZ_SKP1"/>
    <property type="match status" value="1"/>
</dbReference>
<feature type="domain" description="SKP1 component dimerisation" evidence="4">
    <location>
        <begin position="108"/>
        <end position="153"/>
    </location>
</feature>
<evidence type="ECO:0000313" key="7">
    <source>
        <dbReference type="Proteomes" id="UP001151518"/>
    </source>
</evidence>
<evidence type="ECO:0000256" key="1">
    <source>
        <dbReference type="ARBA" id="ARBA00009993"/>
    </source>
</evidence>
<comment type="function">
    <text evidence="3">Essential component of the SCF (SKP1-CUL1-F-box protein) E3 ubiquitin ligase complexes, which mediate the ubiquitination and subsequent proteasomal degradation of target proteins.</text>
</comment>
<dbReference type="PANTHER" id="PTHR11165">
    <property type="entry name" value="SKP1"/>
    <property type="match status" value="1"/>
</dbReference>
<comment type="subunit">
    <text evidence="3">Component of the SCF (SKP1-CUL1-F-box protein) E3 ubiquitin ligase complexes.</text>
</comment>
<dbReference type="InterPro" id="IPR016073">
    <property type="entry name" value="Skp1_comp_POZ"/>
</dbReference>
<dbReference type="InterPro" id="IPR016897">
    <property type="entry name" value="SKP1"/>
</dbReference>
<dbReference type="PIRSF" id="PIRSF028729">
    <property type="entry name" value="E3_ubiquit_lig_SCF_Skp"/>
    <property type="match status" value="1"/>
</dbReference>
<dbReference type="InterPro" id="IPR016072">
    <property type="entry name" value="Skp1_comp_dimer"/>
</dbReference>
<gene>
    <name evidence="6" type="ORF">GGI25_002143</name>
</gene>
<dbReference type="Gene3D" id="3.30.710.10">
    <property type="entry name" value="Potassium Channel Kv1.1, Chain A"/>
    <property type="match status" value="1"/>
</dbReference>
<accession>A0A9W8KXU1</accession>
<comment type="pathway">
    <text evidence="3">Protein modification; protein ubiquitination.</text>
</comment>
<reference evidence="6" key="1">
    <citation type="submission" date="2022-07" db="EMBL/GenBank/DDBJ databases">
        <title>Phylogenomic reconstructions and comparative analyses of Kickxellomycotina fungi.</title>
        <authorList>
            <person name="Reynolds N.K."/>
            <person name="Stajich J.E."/>
            <person name="Barry K."/>
            <person name="Grigoriev I.V."/>
            <person name="Crous P."/>
            <person name="Smith M.E."/>
        </authorList>
    </citation>
    <scope>NUCLEOTIDE SEQUENCE</scope>
    <source>
        <strain evidence="6">NRRL 3115</strain>
    </source>
</reference>
<dbReference type="GO" id="GO:0006511">
    <property type="term" value="P:ubiquitin-dependent protein catabolic process"/>
    <property type="evidence" value="ECO:0007669"/>
    <property type="project" value="InterPro"/>
</dbReference>
<evidence type="ECO:0000256" key="3">
    <source>
        <dbReference type="PIRNR" id="PIRNR028729"/>
    </source>
</evidence>
<proteinExistence type="inferred from homology"/>
<feature type="domain" description="SKP1 component POZ" evidence="5">
    <location>
        <begin position="2"/>
        <end position="62"/>
    </location>
</feature>
<dbReference type="OrthoDB" id="2342932at2759"/>
<evidence type="ECO:0000259" key="4">
    <source>
        <dbReference type="Pfam" id="PF01466"/>
    </source>
</evidence>
<dbReference type="InterPro" id="IPR001232">
    <property type="entry name" value="SKP1-like"/>
</dbReference>
<dbReference type="SMART" id="SM00512">
    <property type="entry name" value="Skp1"/>
    <property type="match status" value="1"/>
</dbReference>
<dbReference type="SUPFAM" id="SSF81382">
    <property type="entry name" value="Skp1 dimerisation domain-like"/>
    <property type="match status" value="1"/>
</dbReference>
<dbReference type="Proteomes" id="UP001151518">
    <property type="component" value="Unassembled WGS sequence"/>
</dbReference>
<dbReference type="InterPro" id="IPR011333">
    <property type="entry name" value="SKP1/BTB/POZ_sf"/>
</dbReference>
<evidence type="ECO:0000256" key="2">
    <source>
        <dbReference type="ARBA" id="ARBA00022786"/>
    </source>
</evidence>
<sequence length="156" mass="17402">MTIRLQSNDGRLFAVDKETAFMSDLVKNSFEDLGPTTEPIPLPNVCGAVLAKVIEYCSYHKDDARVLSTVPGIVGSHTVVDAWDRRFTSVDDDMLLAVLVAADYLSIQPLVELGCTVIAKIIRNMSVEDIRARFGIVDDFTDDQRAQVREELERLK</sequence>
<dbReference type="Pfam" id="PF01466">
    <property type="entry name" value="Skp1"/>
    <property type="match status" value="1"/>
</dbReference>